<proteinExistence type="predicted"/>
<comment type="caution">
    <text evidence="2">The sequence shown here is derived from an EMBL/GenBank/DDBJ whole genome shotgun (WGS) entry which is preliminary data.</text>
</comment>
<evidence type="ECO:0000256" key="1">
    <source>
        <dbReference type="SAM" id="MobiDB-lite"/>
    </source>
</evidence>
<name>A0AAW0N241_9GOBI</name>
<dbReference type="Proteomes" id="UP001460270">
    <property type="component" value="Unassembled WGS sequence"/>
</dbReference>
<reference evidence="3" key="1">
    <citation type="submission" date="2024-04" db="EMBL/GenBank/DDBJ databases">
        <title>Salinicola lusitanus LLJ914,a marine bacterium isolated from the Okinawa Trough.</title>
        <authorList>
            <person name="Li J."/>
        </authorList>
    </citation>
    <scope>NUCLEOTIDE SEQUENCE [LARGE SCALE GENOMIC DNA]</scope>
</reference>
<gene>
    <name evidence="2" type="ORF">WMY93_026056</name>
</gene>
<organism evidence="2 3">
    <name type="scientific">Mugilogobius chulae</name>
    <name type="common">yellowstripe goby</name>
    <dbReference type="NCBI Taxonomy" id="88201"/>
    <lineage>
        <taxon>Eukaryota</taxon>
        <taxon>Metazoa</taxon>
        <taxon>Chordata</taxon>
        <taxon>Craniata</taxon>
        <taxon>Vertebrata</taxon>
        <taxon>Euteleostomi</taxon>
        <taxon>Actinopterygii</taxon>
        <taxon>Neopterygii</taxon>
        <taxon>Teleostei</taxon>
        <taxon>Neoteleostei</taxon>
        <taxon>Acanthomorphata</taxon>
        <taxon>Gobiaria</taxon>
        <taxon>Gobiiformes</taxon>
        <taxon>Gobioidei</taxon>
        <taxon>Gobiidae</taxon>
        <taxon>Gobionellinae</taxon>
        <taxon>Mugilogobius</taxon>
    </lineage>
</organism>
<feature type="compositionally biased region" description="Basic and acidic residues" evidence="1">
    <location>
        <begin position="27"/>
        <end position="38"/>
    </location>
</feature>
<sequence length="137" mass="15141">MVLGSHGGRERERNSSQPGRATGLGVRAERKAQQDRQVKGPCARESTFDEHRASGTMGWISRRGCKTKTQLQAGVSLVGRDVMKVSSTSSSELIADRRERKSARYRARRGQPGSSRRACTASESRADMSEVEQARYI</sequence>
<evidence type="ECO:0000313" key="3">
    <source>
        <dbReference type="Proteomes" id="UP001460270"/>
    </source>
</evidence>
<feature type="region of interest" description="Disordered" evidence="1">
    <location>
        <begin position="1"/>
        <end position="55"/>
    </location>
</feature>
<feature type="compositionally biased region" description="Basic residues" evidence="1">
    <location>
        <begin position="100"/>
        <end position="109"/>
    </location>
</feature>
<dbReference type="EMBL" id="JBBPFD010000019">
    <property type="protein sequence ID" value="KAK7886435.1"/>
    <property type="molecule type" value="Genomic_DNA"/>
</dbReference>
<accession>A0AAW0N241</accession>
<evidence type="ECO:0000313" key="2">
    <source>
        <dbReference type="EMBL" id="KAK7886435.1"/>
    </source>
</evidence>
<feature type="region of interest" description="Disordered" evidence="1">
    <location>
        <begin position="86"/>
        <end position="137"/>
    </location>
</feature>
<dbReference type="AlphaFoldDB" id="A0AAW0N241"/>
<protein>
    <submittedName>
        <fullName evidence="2">Uncharacterized protein</fullName>
    </submittedName>
</protein>
<keyword evidence="3" id="KW-1185">Reference proteome</keyword>